<sequence length="90" mass="10038">MDKETLRKTFNRLVDLLVPGSELVKAALGTCLLPQTPKEWAELGVKAGFDFIPYYGKELKVLAGPDKPALQKKIKDLLVKLIEKRTSKGK</sequence>
<name>B3ERI3_AMOA5</name>
<gene>
    <name evidence="1" type="ordered locus">Aasi_0419</name>
</gene>
<dbReference type="EMBL" id="CP001102">
    <property type="protein sequence ID" value="ACE05835.1"/>
    <property type="molecule type" value="Genomic_DNA"/>
</dbReference>
<evidence type="ECO:0000313" key="2">
    <source>
        <dbReference type="Proteomes" id="UP000001227"/>
    </source>
</evidence>
<dbReference type="Proteomes" id="UP000001227">
    <property type="component" value="Chromosome"/>
</dbReference>
<reference evidence="1 2" key="1">
    <citation type="journal article" date="2010" name="J. Bacteriol.">
        <title>The genome of the amoeba symbiont 'Candidatus Amoebophilus asiaticus' reveals common mechanisms for host cell interaction among amoeba-associated bacteria.</title>
        <authorList>
            <person name="Schmitz-Esser S."/>
            <person name="Tischler P."/>
            <person name="Arnold R."/>
            <person name="Montanaro J."/>
            <person name="Wagner M."/>
            <person name="Rattei T."/>
            <person name="Horn M."/>
        </authorList>
    </citation>
    <scope>NUCLEOTIDE SEQUENCE [LARGE SCALE GENOMIC DNA]</scope>
    <source>
        <strain evidence="1 2">5a2</strain>
    </source>
</reference>
<dbReference type="AlphaFoldDB" id="B3ERI3"/>
<dbReference type="STRING" id="452471.Aasi_0419"/>
<dbReference type="RefSeq" id="WP_012472598.1">
    <property type="nucleotide sequence ID" value="NC_010830.1"/>
</dbReference>
<dbReference type="HOGENOM" id="CLU_2434392_0_0_10"/>
<organism evidence="1 2">
    <name type="scientific">Amoebophilus asiaticus (strain 5a2)</name>
    <dbReference type="NCBI Taxonomy" id="452471"/>
    <lineage>
        <taxon>Bacteria</taxon>
        <taxon>Pseudomonadati</taxon>
        <taxon>Bacteroidota</taxon>
        <taxon>Cytophagia</taxon>
        <taxon>Cytophagales</taxon>
        <taxon>Amoebophilaceae</taxon>
        <taxon>Candidatus Amoebophilus</taxon>
    </lineage>
</organism>
<accession>B3ERI3</accession>
<keyword evidence="2" id="KW-1185">Reference proteome</keyword>
<evidence type="ECO:0000313" key="1">
    <source>
        <dbReference type="EMBL" id="ACE05835.1"/>
    </source>
</evidence>
<dbReference type="KEGG" id="aas:Aasi_0419"/>
<proteinExistence type="predicted"/>
<protein>
    <submittedName>
        <fullName evidence="1">Uncharacterized protein</fullName>
    </submittedName>
</protein>